<feature type="transmembrane region" description="Helical" evidence="2">
    <location>
        <begin position="80"/>
        <end position="100"/>
    </location>
</feature>
<gene>
    <name evidence="3" type="ORF">Pflav_003670</name>
</gene>
<keyword evidence="2" id="KW-0472">Membrane</keyword>
<keyword evidence="2" id="KW-0812">Transmembrane</keyword>
<feature type="compositionally biased region" description="Basic and acidic residues" evidence="1">
    <location>
        <begin position="155"/>
        <end position="165"/>
    </location>
</feature>
<dbReference type="InterPro" id="IPR019051">
    <property type="entry name" value="Trp_biosyn_TM_oprn/chp"/>
</dbReference>
<dbReference type="RefSeq" id="WP_173033171.1">
    <property type="nucleotide sequence ID" value="NZ_AP022870.1"/>
</dbReference>
<evidence type="ECO:0000256" key="1">
    <source>
        <dbReference type="SAM" id="MobiDB-lite"/>
    </source>
</evidence>
<protein>
    <submittedName>
        <fullName evidence="3">Membrane protein</fullName>
    </submittedName>
</protein>
<dbReference type="AlphaFoldDB" id="A0A6F8XJH3"/>
<dbReference type="EMBL" id="AP022870">
    <property type="protein sequence ID" value="BCB73957.1"/>
    <property type="molecule type" value="Genomic_DNA"/>
</dbReference>
<dbReference type="KEGG" id="pfla:Pflav_003670"/>
<feature type="region of interest" description="Disordered" evidence="1">
    <location>
        <begin position="142"/>
        <end position="165"/>
    </location>
</feature>
<proteinExistence type="predicted"/>
<reference evidence="3 4" key="1">
    <citation type="submission" date="2020-03" db="EMBL/GenBank/DDBJ databases">
        <title>Whole genome shotgun sequence of Phytohabitans flavus NBRC 107702.</title>
        <authorList>
            <person name="Komaki H."/>
            <person name="Tamura T."/>
        </authorList>
    </citation>
    <scope>NUCLEOTIDE SEQUENCE [LARGE SCALE GENOMIC DNA]</scope>
    <source>
        <strain evidence="3 4">NBRC 107702</strain>
    </source>
</reference>
<evidence type="ECO:0000256" key="2">
    <source>
        <dbReference type="SAM" id="Phobius"/>
    </source>
</evidence>
<feature type="transmembrane region" description="Helical" evidence="2">
    <location>
        <begin position="7"/>
        <end position="26"/>
    </location>
</feature>
<accession>A0A6F8XJH3</accession>
<feature type="transmembrane region" description="Helical" evidence="2">
    <location>
        <begin position="52"/>
        <end position="73"/>
    </location>
</feature>
<dbReference type="Pfam" id="PF09534">
    <property type="entry name" value="Trp_oprn_chp"/>
    <property type="match status" value="2"/>
</dbReference>
<organism evidence="3 4">
    <name type="scientific">Phytohabitans flavus</name>
    <dbReference type="NCBI Taxonomy" id="1076124"/>
    <lineage>
        <taxon>Bacteria</taxon>
        <taxon>Bacillati</taxon>
        <taxon>Actinomycetota</taxon>
        <taxon>Actinomycetes</taxon>
        <taxon>Micromonosporales</taxon>
        <taxon>Micromonosporaceae</taxon>
    </lineage>
</organism>
<evidence type="ECO:0000313" key="4">
    <source>
        <dbReference type="Proteomes" id="UP000502508"/>
    </source>
</evidence>
<sequence>MNERRQLAYTVILCLAGAGLALFAATRTWTVEVVTRAEPLTPTRTARTGGDILPWLPPLAVVGLAGSGAIVATRRLARRWVGVLLLLVGLGVAAGGAYGLSETTAWALACLAGGLALAAGGALTAVRGPSWPGLGTRYERAARRPADGPTAAWDALDRGEDPTLS</sequence>
<name>A0A6F8XJH3_9ACTN</name>
<dbReference type="Proteomes" id="UP000502508">
    <property type="component" value="Chromosome"/>
</dbReference>
<keyword evidence="4" id="KW-1185">Reference proteome</keyword>
<reference evidence="3 4" key="2">
    <citation type="submission" date="2020-03" db="EMBL/GenBank/DDBJ databases">
        <authorList>
            <person name="Ichikawa N."/>
            <person name="Kimura A."/>
            <person name="Kitahashi Y."/>
            <person name="Uohara A."/>
        </authorList>
    </citation>
    <scope>NUCLEOTIDE SEQUENCE [LARGE SCALE GENOMIC DNA]</scope>
    <source>
        <strain evidence="3 4">NBRC 107702</strain>
    </source>
</reference>
<keyword evidence="2" id="KW-1133">Transmembrane helix</keyword>
<evidence type="ECO:0000313" key="3">
    <source>
        <dbReference type="EMBL" id="BCB73957.1"/>
    </source>
</evidence>
<feature type="transmembrane region" description="Helical" evidence="2">
    <location>
        <begin position="106"/>
        <end position="126"/>
    </location>
</feature>